<evidence type="ECO:0000256" key="1">
    <source>
        <dbReference type="ARBA" id="ARBA00022999"/>
    </source>
</evidence>
<proteinExistence type="predicted"/>
<keyword evidence="6" id="KW-1185">Reference proteome</keyword>
<evidence type="ECO:0000313" key="6">
    <source>
        <dbReference type="Proteomes" id="UP001356427"/>
    </source>
</evidence>
<name>A0AAN8LU58_9TELE</name>
<comment type="caution">
    <text evidence="5">The sequence shown here is derived from an EMBL/GenBank/DDBJ whole genome shotgun (WGS) entry which is preliminary data.</text>
</comment>
<dbReference type="GO" id="GO:0050865">
    <property type="term" value="P:regulation of cell activation"/>
    <property type="evidence" value="ECO:0007669"/>
    <property type="project" value="UniProtKB-ARBA"/>
</dbReference>
<dbReference type="Pfam" id="PF18377">
    <property type="entry name" value="FERM_F2"/>
    <property type="match status" value="1"/>
</dbReference>
<dbReference type="Pfam" id="PF21990">
    <property type="entry name" value="SH2_1"/>
    <property type="match status" value="1"/>
</dbReference>
<dbReference type="InterPro" id="IPR041046">
    <property type="entry name" value="FERM_F2"/>
</dbReference>
<dbReference type="SUPFAM" id="SSF55550">
    <property type="entry name" value="SH2 domain"/>
    <property type="match status" value="1"/>
</dbReference>
<feature type="non-terminal residue" evidence="5">
    <location>
        <position position="1"/>
    </location>
</feature>
<organism evidence="5 6">
    <name type="scientific">Coregonus suidteri</name>
    <dbReference type="NCBI Taxonomy" id="861788"/>
    <lineage>
        <taxon>Eukaryota</taxon>
        <taxon>Metazoa</taxon>
        <taxon>Chordata</taxon>
        <taxon>Craniata</taxon>
        <taxon>Vertebrata</taxon>
        <taxon>Euteleostomi</taxon>
        <taxon>Actinopterygii</taxon>
        <taxon>Neopterygii</taxon>
        <taxon>Teleostei</taxon>
        <taxon>Protacanthopterygii</taxon>
        <taxon>Salmoniformes</taxon>
        <taxon>Salmonidae</taxon>
        <taxon>Coregoninae</taxon>
        <taxon>Coregonus</taxon>
    </lineage>
</organism>
<accession>A0AAN8LU58</accession>
<dbReference type="GO" id="GO:0019221">
    <property type="term" value="P:cytokine-mediated signaling pathway"/>
    <property type="evidence" value="ECO:0007669"/>
    <property type="project" value="TreeGrafter"/>
</dbReference>
<gene>
    <name evidence="5" type="ORF">J4Q44_G00131710</name>
</gene>
<dbReference type="GO" id="GO:0005829">
    <property type="term" value="C:cytosol"/>
    <property type="evidence" value="ECO:0007669"/>
    <property type="project" value="TreeGrafter"/>
</dbReference>
<dbReference type="GO" id="GO:0035556">
    <property type="term" value="P:intracellular signal transduction"/>
    <property type="evidence" value="ECO:0007669"/>
    <property type="project" value="TreeGrafter"/>
</dbReference>
<dbReference type="SUPFAM" id="SSF50729">
    <property type="entry name" value="PH domain-like"/>
    <property type="match status" value="1"/>
</dbReference>
<reference evidence="5 6" key="1">
    <citation type="submission" date="2021-04" db="EMBL/GenBank/DDBJ databases">
        <authorList>
            <person name="De Guttry C."/>
            <person name="Zahm M."/>
            <person name="Klopp C."/>
            <person name="Cabau C."/>
            <person name="Louis A."/>
            <person name="Berthelot C."/>
            <person name="Parey E."/>
            <person name="Roest Crollius H."/>
            <person name="Montfort J."/>
            <person name="Robinson-Rechavi M."/>
            <person name="Bucao C."/>
            <person name="Bouchez O."/>
            <person name="Gislard M."/>
            <person name="Lluch J."/>
            <person name="Milhes M."/>
            <person name="Lampietro C."/>
            <person name="Lopez Roques C."/>
            <person name="Donnadieu C."/>
            <person name="Braasch I."/>
            <person name="Desvignes T."/>
            <person name="Postlethwait J."/>
            <person name="Bobe J."/>
            <person name="Wedekind C."/>
            <person name="Guiguen Y."/>
        </authorList>
    </citation>
    <scope>NUCLEOTIDE SEQUENCE [LARGE SCALE GENOMIC DNA]</scope>
    <source>
        <strain evidence="5">Cs_M1</strain>
        <tissue evidence="5">Blood</tissue>
    </source>
</reference>
<dbReference type="Gene3D" id="3.30.505.10">
    <property type="entry name" value="SH2 domain"/>
    <property type="match status" value="1"/>
</dbReference>
<dbReference type="SMART" id="SM00252">
    <property type="entry name" value="SH2"/>
    <property type="match status" value="1"/>
</dbReference>
<dbReference type="Gene3D" id="2.30.29.30">
    <property type="entry name" value="Pleckstrin-homology domain (PH domain)/Phosphotyrosine-binding domain (PTB)"/>
    <property type="match status" value="1"/>
</dbReference>
<sequence>ASIQEYPFVTRNRIRHRFRKFIQQFRQCNATACDLKLKYLANLETLQPAFYSECFWVTEPSAGEVTIVVTGNNGIQWSKGKDMEIEKGFQTYCDFPEVIDISIKQANKDGAIESRIVTINRQDNQTLELEFHSLSEALSFVSLVDGYYRLIADAHHYLCKETAPPKLLEAIQSYCHGPVLMEFAISKLRRSGNHKGLYILRSSPKDYNKYFLTFVVECDSLVEYKHCQIVKTDQGEYILSGAKKSFSSLRELLHCYQKEVLCSDGHIFKLTKCCPLKTSLTCWCAGVTRALRYLSTPPSTDTLARWCSTRYARRTLLS</sequence>
<evidence type="ECO:0000313" key="5">
    <source>
        <dbReference type="EMBL" id="KAK6315647.1"/>
    </source>
</evidence>
<dbReference type="AlphaFoldDB" id="A0AAN8LU58"/>
<dbReference type="InterPro" id="IPR011993">
    <property type="entry name" value="PH-like_dom_sf"/>
</dbReference>
<dbReference type="PANTHER" id="PTHR45807">
    <property type="entry name" value="TYROSINE-PROTEIN KINASE HOPSCOTCH"/>
    <property type="match status" value="1"/>
</dbReference>
<dbReference type="GO" id="GO:0060397">
    <property type="term" value="P:growth hormone receptor signaling pathway via JAK-STAT"/>
    <property type="evidence" value="ECO:0007669"/>
    <property type="project" value="TreeGrafter"/>
</dbReference>
<evidence type="ECO:0000256" key="2">
    <source>
        <dbReference type="PROSITE-ProRule" id="PRU00191"/>
    </source>
</evidence>
<dbReference type="GO" id="GO:0007259">
    <property type="term" value="P:cell surface receptor signaling pathway via JAK-STAT"/>
    <property type="evidence" value="ECO:0007669"/>
    <property type="project" value="TreeGrafter"/>
</dbReference>
<dbReference type="FunFam" id="3.30.505.10:FF:000073">
    <property type="entry name" value="Tyrosine-protein kinase"/>
    <property type="match status" value="1"/>
</dbReference>
<feature type="domain" description="SH2" evidence="3">
    <location>
        <begin position="174"/>
        <end position="259"/>
    </location>
</feature>
<dbReference type="GO" id="GO:0005131">
    <property type="term" value="F:growth hormone receptor binding"/>
    <property type="evidence" value="ECO:0007669"/>
    <property type="project" value="TreeGrafter"/>
</dbReference>
<dbReference type="EMBL" id="JAGTTL010000011">
    <property type="protein sequence ID" value="KAK6315647.1"/>
    <property type="molecule type" value="Genomic_DNA"/>
</dbReference>
<dbReference type="Pfam" id="PF17887">
    <property type="entry name" value="Jak1_Phl"/>
    <property type="match status" value="1"/>
</dbReference>
<evidence type="ECO:0000259" key="4">
    <source>
        <dbReference type="PROSITE" id="PS50057"/>
    </source>
</evidence>
<dbReference type="Proteomes" id="UP001356427">
    <property type="component" value="Unassembled WGS sequence"/>
</dbReference>
<protein>
    <submittedName>
        <fullName evidence="5">Uncharacterized protein</fullName>
    </submittedName>
</protein>
<dbReference type="InterPro" id="IPR051286">
    <property type="entry name" value="JAK"/>
</dbReference>
<dbReference type="InterPro" id="IPR000980">
    <property type="entry name" value="SH2"/>
</dbReference>
<dbReference type="PROSITE" id="PS50001">
    <property type="entry name" value="SH2"/>
    <property type="match status" value="1"/>
</dbReference>
<dbReference type="InterPro" id="IPR036860">
    <property type="entry name" value="SH2_dom_sf"/>
</dbReference>
<dbReference type="GO" id="GO:0004715">
    <property type="term" value="F:non-membrane spanning protein tyrosine kinase activity"/>
    <property type="evidence" value="ECO:0007669"/>
    <property type="project" value="TreeGrafter"/>
</dbReference>
<dbReference type="InterPro" id="IPR041381">
    <property type="entry name" value="JAK1-3/TYK2_PHL_dom"/>
</dbReference>
<dbReference type="GO" id="GO:0030154">
    <property type="term" value="P:cell differentiation"/>
    <property type="evidence" value="ECO:0007669"/>
    <property type="project" value="TreeGrafter"/>
</dbReference>
<dbReference type="FunFam" id="2.30.29.30:FF:000177">
    <property type="entry name" value="Tyrosine-protein kinase"/>
    <property type="match status" value="1"/>
</dbReference>
<dbReference type="PANTHER" id="PTHR45807:SF2">
    <property type="entry name" value="TYROSINE-PROTEIN KINASE"/>
    <property type="match status" value="1"/>
</dbReference>
<evidence type="ECO:0000259" key="3">
    <source>
        <dbReference type="PROSITE" id="PS50001"/>
    </source>
</evidence>
<keyword evidence="1 2" id="KW-0727">SH2 domain</keyword>
<dbReference type="PROSITE" id="PS50057">
    <property type="entry name" value="FERM_3"/>
    <property type="match status" value="1"/>
</dbReference>
<dbReference type="InterPro" id="IPR000299">
    <property type="entry name" value="FERM_domain"/>
</dbReference>
<dbReference type="GO" id="GO:0022407">
    <property type="term" value="P:regulation of cell-cell adhesion"/>
    <property type="evidence" value="ECO:0007669"/>
    <property type="project" value="UniProtKB-ARBA"/>
</dbReference>
<feature type="domain" description="FERM" evidence="4">
    <location>
        <begin position="1"/>
        <end position="155"/>
    </location>
</feature>